<dbReference type="OrthoDB" id="5318045at2"/>
<dbReference type="Gene3D" id="3.40.50.300">
    <property type="entry name" value="P-loop containing nucleotide triphosphate hydrolases"/>
    <property type="match status" value="2"/>
</dbReference>
<proteinExistence type="predicted"/>
<feature type="domain" description="UvrD-like helicase ATP-binding" evidence="9">
    <location>
        <begin position="189"/>
        <end position="232"/>
    </location>
</feature>
<dbReference type="EMBL" id="PYBW01000028">
    <property type="protein sequence ID" value="PYC83488.1"/>
    <property type="molecule type" value="Genomic_DNA"/>
</dbReference>
<comment type="catalytic activity">
    <reaction evidence="6">
        <text>Couples ATP hydrolysis with the unwinding of duplex DNA by translocating in the 3'-5' direction.</text>
        <dbReference type="EC" id="5.6.2.4"/>
    </reaction>
</comment>
<gene>
    <name evidence="11" type="ORF">C7C46_08825</name>
</gene>
<protein>
    <recommendedName>
        <fullName evidence="7">DNA 3'-5' helicase</fullName>
        <ecNumber evidence="7">5.6.2.4</ecNumber>
    </recommendedName>
</protein>
<dbReference type="GO" id="GO:0043138">
    <property type="term" value="F:3'-5' DNA helicase activity"/>
    <property type="evidence" value="ECO:0007669"/>
    <property type="project" value="UniProtKB-EC"/>
</dbReference>
<evidence type="ECO:0000313" key="12">
    <source>
        <dbReference type="Proteomes" id="UP000248039"/>
    </source>
</evidence>
<accession>A0A2V4NQK9</accession>
<dbReference type="EC" id="5.6.2.4" evidence="7"/>
<keyword evidence="5" id="KW-0413">Isomerase</keyword>
<evidence type="ECO:0000259" key="9">
    <source>
        <dbReference type="Pfam" id="PF00580"/>
    </source>
</evidence>
<dbReference type="InterPro" id="IPR027417">
    <property type="entry name" value="P-loop_NTPase"/>
</dbReference>
<reference evidence="11 12" key="1">
    <citation type="submission" date="2018-03" db="EMBL/GenBank/DDBJ databases">
        <title>Bioinformatic expansion and discovery of thiopeptide antibiotics.</title>
        <authorList>
            <person name="Schwalen C.J."/>
            <person name="Hudson G.A."/>
            <person name="Mitchell D.A."/>
        </authorList>
    </citation>
    <scope>NUCLEOTIDE SEQUENCE [LARGE SCALE GENOMIC DNA]</scope>
    <source>
        <strain evidence="11 12">ATCC 21389</strain>
    </source>
</reference>
<sequence length="468" mass="50705">MVLQAGAGCGKSSTLRLIAQSDPRRRMAYIAYNRSIAADAKKSFPANVAASTGHGLAFDPKHLPRLQRPRQTALQAAQALGIDELTGGIQRIPTDLGHVKAMTSKVIMRAALDAVERYCHSADPEPSARHIPRYDGLTSPDARAALVELVLPVARRAWADLRAADGVLKLSHDHYLKLWALSEPTIPADVVLLDEAQDTNDVLAKVLLAQDHAQRIAVGDSAQQIYEWRGAKDALAQFERQLGAEVRTLSQSFRFGPAIADAANAWLFLVGTPLRLTGWDQADSTTGPVEHPDAILCRTNSGAVGIVLEALKAGRKVSLVGGGGELKRLAWAARDLQQGRATDHPELLAFPSWSAVREYAEEEDGSLKVLVKLIDDYGADELARAADALAAEGVAELTVSTAHRAKGREWPAVRIHDDFRPPKPDPATGLVILRREEARLAYVAVTRARQRLDHTALAWVDSIRAVAD</sequence>
<evidence type="ECO:0000256" key="5">
    <source>
        <dbReference type="ARBA" id="ARBA00023235"/>
    </source>
</evidence>
<comment type="catalytic activity">
    <reaction evidence="8">
        <text>ATP + H2O = ADP + phosphate + H(+)</text>
        <dbReference type="Rhea" id="RHEA:13065"/>
        <dbReference type="ChEBI" id="CHEBI:15377"/>
        <dbReference type="ChEBI" id="CHEBI:15378"/>
        <dbReference type="ChEBI" id="CHEBI:30616"/>
        <dbReference type="ChEBI" id="CHEBI:43474"/>
        <dbReference type="ChEBI" id="CHEBI:456216"/>
        <dbReference type="EC" id="5.6.2.4"/>
    </reaction>
</comment>
<dbReference type="Proteomes" id="UP000248039">
    <property type="component" value="Unassembled WGS sequence"/>
</dbReference>
<keyword evidence="3 11" id="KW-0347">Helicase</keyword>
<feature type="domain" description="UvrD-like helicase C-terminal" evidence="10">
    <location>
        <begin position="392"/>
        <end position="452"/>
    </location>
</feature>
<dbReference type="GO" id="GO:0016887">
    <property type="term" value="F:ATP hydrolysis activity"/>
    <property type="evidence" value="ECO:0007669"/>
    <property type="project" value="RHEA"/>
</dbReference>
<keyword evidence="4" id="KW-0067">ATP-binding</keyword>
<dbReference type="InterPro" id="IPR014016">
    <property type="entry name" value="UvrD-like_ATP-bd"/>
</dbReference>
<evidence type="ECO:0000256" key="7">
    <source>
        <dbReference type="ARBA" id="ARBA00034808"/>
    </source>
</evidence>
<evidence type="ECO:0000256" key="4">
    <source>
        <dbReference type="ARBA" id="ARBA00022840"/>
    </source>
</evidence>
<keyword evidence="12" id="KW-1185">Reference proteome</keyword>
<evidence type="ECO:0000256" key="2">
    <source>
        <dbReference type="ARBA" id="ARBA00022801"/>
    </source>
</evidence>
<dbReference type="GO" id="GO:0000724">
    <property type="term" value="P:double-strand break repair via homologous recombination"/>
    <property type="evidence" value="ECO:0007669"/>
    <property type="project" value="TreeGrafter"/>
</dbReference>
<dbReference type="InterPro" id="IPR014017">
    <property type="entry name" value="DNA_helicase_UvrD-like_C"/>
</dbReference>
<dbReference type="PANTHER" id="PTHR11070">
    <property type="entry name" value="UVRD / RECB / PCRA DNA HELICASE FAMILY MEMBER"/>
    <property type="match status" value="1"/>
</dbReference>
<dbReference type="GO" id="GO:0031297">
    <property type="term" value="P:replication fork processing"/>
    <property type="evidence" value="ECO:0007669"/>
    <property type="project" value="TreeGrafter"/>
</dbReference>
<keyword evidence="2" id="KW-0378">Hydrolase</keyword>
<keyword evidence="1" id="KW-0547">Nucleotide-binding</keyword>
<evidence type="ECO:0000313" key="11">
    <source>
        <dbReference type="EMBL" id="PYC83488.1"/>
    </source>
</evidence>
<dbReference type="InterPro" id="IPR000212">
    <property type="entry name" value="DNA_helicase_UvrD/REP"/>
</dbReference>
<evidence type="ECO:0000256" key="3">
    <source>
        <dbReference type="ARBA" id="ARBA00022806"/>
    </source>
</evidence>
<dbReference type="Pfam" id="PF00580">
    <property type="entry name" value="UvrD-helicase"/>
    <property type="match status" value="1"/>
</dbReference>
<evidence type="ECO:0000256" key="8">
    <source>
        <dbReference type="ARBA" id="ARBA00048988"/>
    </source>
</evidence>
<dbReference type="SUPFAM" id="SSF52540">
    <property type="entry name" value="P-loop containing nucleoside triphosphate hydrolases"/>
    <property type="match status" value="1"/>
</dbReference>
<dbReference type="GO" id="GO:0003677">
    <property type="term" value="F:DNA binding"/>
    <property type="evidence" value="ECO:0007669"/>
    <property type="project" value="InterPro"/>
</dbReference>
<evidence type="ECO:0000256" key="6">
    <source>
        <dbReference type="ARBA" id="ARBA00034617"/>
    </source>
</evidence>
<dbReference type="Pfam" id="PF13361">
    <property type="entry name" value="UvrD_C"/>
    <property type="match status" value="1"/>
</dbReference>
<evidence type="ECO:0000256" key="1">
    <source>
        <dbReference type="ARBA" id="ARBA00022741"/>
    </source>
</evidence>
<name>A0A2V4NQK9_9ACTN</name>
<evidence type="ECO:0000259" key="10">
    <source>
        <dbReference type="Pfam" id="PF13361"/>
    </source>
</evidence>
<dbReference type="PANTHER" id="PTHR11070:SF30">
    <property type="entry name" value="F-BOX DNA HELICASE 1"/>
    <property type="match status" value="1"/>
</dbReference>
<dbReference type="GO" id="GO:0005524">
    <property type="term" value="F:ATP binding"/>
    <property type="evidence" value="ECO:0007669"/>
    <property type="project" value="UniProtKB-KW"/>
</dbReference>
<comment type="caution">
    <text evidence="11">The sequence shown here is derived from an EMBL/GenBank/DDBJ whole genome shotgun (WGS) entry which is preliminary data.</text>
</comment>
<dbReference type="AlphaFoldDB" id="A0A2V4NQK9"/>
<organism evidence="11 12">
    <name type="scientific">Streptomyces tateyamensis</name>
    <dbReference type="NCBI Taxonomy" id="565073"/>
    <lineage>
        <taxon>Bacteria</taxon>
        <taxon>Bacillati</taxon>
        <taxon>Actinomycetota</taxon>
        <taxon>Actinomycetes</taxon>
        <taxon>Kitasatosporales</taxon>
        <taxon>Streptomycetaceae</taxon>
        <taxon>Streptomyces</taxon>
    </lineage>
</organism>